<dbReference type="EMBL" id="HF680312">
    <property type="protein sequence ID" value="CCU71522.1"/>
    <property type="molecule type" value="Genomic_DNA"/>
</dbReference>
<dbReference type="Pfam" id="PF01345">
    <property type="entry name" value="DUF11"/>
    <property type="match status" value="2"/>
</dbReference>
<dbReference type="PATRIC" id="fig|1298593.3.peg.1052"/>
<protein>
    <recommendedName>
        <fullName evidence="1">DUF11 domain-containing protein</fullName>
    </recommendedName>
</protein>
<evidence type="ECO:0000259" key="1">
    <source>
        <dbReference type="Pfam" id="PF01345"/>
    </source>
</evidence>
<dbReference type="InterPro" id="IPR047589">
    <property type="entry name" value="DUF11_rpt"/>
</dbReference>
<organism evidence="2 3">
    <name type="scientific">Thalassolituus oleivorans MIL-1</name>
    <dbReference type="NCBI Taxonomy" id="1298593"/>
    <lineage>
        <taxon>Bacteria</taxon>
        <taxon>Pseudomonadati</taxon>
        <taxon>Pseudomonadota</taxon>
        <taxon>Gammaproteobacteria</taxon>
        <taxon>Oceanospirillales</taxon>
        <taxon>Oceanospirillaceae</taxon>
        <taxon>Thalassolituus</taxon>
    </lineage>
</organism>
<dbReference type="eggNOG" id="COG1361">
    <property type="taxonomic scope" value="Bacteria"/>
</dbReference>
<dbReference type="GeneID" id="79176013"/>
<gene>
    <name evidence="2" type="ORF">TOL_1088</name>
</gene>
<reference evidence="2 3" key="1">
    <citation type="journal article" date="2013" name="Genome Announc.">
        <title>Genome Sequence of Thalassolituus oleivorans MIL-1 (DSM 14913T).</title>
        <authorList>
            <person name="Golyshin P.N."/>
            <person name="Werner J."/>
            <person name="Chernikova T.N."/>
            <person name="Tran H."/>
            <person name="Ferrer M."/>
            <person name="Yakimov M.M."/>
            <person name="Teeling H."/>
            <person name="Golyshina O.V."/>
        </authorList>
    </citation>
    <scope>NUCLEOTIDE SEQUENCE [LARGE SCALE GENOMIC DNA]</scope>
    <source>
        <strain evidence="2 3">MIL-1</strain>
    </source>
</reference>
<dbReference type="Gene3D" id="2.60.40.740">
    <property type="match status" value="1"/>
</dbReference>
<accession>M5DQW6</accession>
<keyword evidence="3" id="KW-1185">Reference proteome</keyword>
<evidence type="ECO:0000313" key="3">
    <source>
        <dbReference type="Proteomes" id="UP000011866"/>
    </source>
</evidence>
<dbReference type="Proteomes" id="UP000011866">
    <property type="component" value="Chromosome"/>
</dbReference>
<feature type="domain" description="DUF11" evidence="1">
    <location>
        <begin position="409"/>
        <end position="524"/>
    </location>
</feature>
<dbReference type="AlphaFoldDB" id="M5DQW6"/>
<sequence>MLDVNGGTVQPGDKLRFTIDINNTSDFNAEGIRLTDNMPAAISSFEVVRQPVDSINNSTAAPTGTNSAGVVIIDNLMIAAQGTEEVVIDAIVSSSAAQGTNITNSAIIGNSTTTYTITAPTVSVASTASNGEIVLRSSLAGNLSFKLTGNSMRSSSNECNALTSSSASLTIPSGSTIKAAYLYWSGSGSTDNSVNLNGSAVTAGYTYNESSGNQTFYSARADITSRISATGGTYTVTGLTFDTSSTYCNNAVVYGGWSILAIYENASEPLRVVNLYDGFKSFTGSSITLSPNNFVIAQNAATLGGQHAHITWEGDAGNSQSTGGFSEALIFEGNSLTDANNPAGNQFNSYSNTVAAATSGVDIDTYQIGSYLTPGATSVSTTYSSGQDKVFLTAEIISVPNELVSDLHLLTTAPAKVSRGANINYSFTARNDGPSTAPIGSEIRIPLNDGATFISASGTDWTCTSTLTEVVCTYAQSINNGASSTPLAIQIGTTNTTQATTVGSATLSGSNFDNDSSDNSDDLAVILQDANLSTSTKTVTDLNGGLLEPGDTLRYTITLKNSSNFNATNLSLTDNMPALISSYTLVTIPAGSINNSEIAPAGSNSSGLVQIDNISISAASSVTVVIEAILSSGAQNGNSVTNTAVAGNNGQSYTFSSPTLTVNNVIDGSGNKPLYLHSDSSLTRIASTEENFVTINDDQSNTWAISPALQTSVSLNYNSSIPVQLFLQNSATSGTFVNNTFNHTVTATLRRKRSGATTNIASASQAIDLIGAGNNSGQDTIRSFQFDLAISNPVTLEAGDLLELVISQSRNGGSQAFPTYRNLNVYSSHSGTPAAVLLTSNTVINVNSISVFDAPYPAGNELTSIDRGQQIYFRSQVSDPFGYYDINGALLTVANTTGDLPISEATLSPVASSGAINTYEYPYLIPTNTHI</sequence>
<dbReference type="HOGENOM" id="CLU_314216_0_0_6"/>
<dbReference type="KEGG" id="tol:TOL_1088"/>
<feature type="domain" description="DUF11" evidence="1">
    <location>
        <begin position="547"/>
        <end position="646"/>
    </location>
</feature>
<evidence type="ECO:0000313" key="2">
    <source>
        <dbReference type="EMBL" id="CCU71522.1"/>
    </source>
</evidence>
<dbReference type="STRING" id="187493.CN03_12785"/>
<name>M5DQW6_9GAMM</name>
<dbReference type="RefSeq" id="WP_015486259.1">
    <property type="nucleotide sequence ID" value="NC_020888.1"/>
</dbReference>
<proteinExistence type="predicted"/>
<dbReference type="NCBIfam" id="TIGR01451">
    <property type="entry name" value="B_ant_repeat"/>
    <property type="match status" value="2"/>
</dbReference>
<dbReference type="InterPro" id="IPR001434">
    <property type="entry name" value="OmcB-like_DUF11"/>
</dbReference>